<name>A0ABQ9GFH3_9NEOP</name>
<dbReference type="Proteomes" id="UP001159363">
    <property type="component" value="Chromosome 12"/>
</dbReference>
<sequence length="903" mass="98690">MFRDVVDRRGICNADGGGAPIERKREHGPRREPAAASCLIQEGGAARDQALRHGRKGVCQTAAKELGRGVEGEGNEKTRRPAASSGTIPTCKNPVTRPGIESGRGLEARLHHAWAAFKRAHLVVHSKKRLANRNVGVMKRTTSVKLVVNGIGSNWFQTLHINNWCIGVHRRWVQGGCKVAAPPLHHYRTHHKLFCWQRLKPSIIVGLKELRRHPYSGVESRGNVNHNGCEGTRTEVLLDAGPALNLSTATSPYSQSVSKEGLQVACQSGARASSSFGSLRWHDAQRAGQNYHDKWSPLYGNFFPGDSVCCRRPSRLSPVFVPTAASLSPNLNKSVTWPGGLGGEEEEALRVLDLALACVASSPGEEHSWCVTPEITFTCVSLLSRVQLRGLGVRFFFQNCFPNVVYFIAAKRSYKVDTAACINKSVAQEASSYKIALGSALPPRVIDIIAIQQSREALDVKGYAVTWIKYAIATKHCRASFGANCLGKKDWGSNGKESVMIFVVDPSQHSLVVISGNYGKPKSGWPDRELNPGPPERESEYVERSKKLGTLCVLYVTGDCSSSVELKSISPPPPRRQGWEVGRKASCEGACETGGRAHACKTPCGNPLSSPAVQDCLVRAARAVVPSAKYTRRNHYLRRSQHIPPAGPLRTTGCAETRFILPVCVGVTVAEWLACSPPTKANQVQPPGWVTPGFSQVGIGAGPMPLVGGISRGYPVPHSFVFRRCYSLTLFHLCRFSVYLVVKACSTIVRCVALRWAATSYTCCYQLGSILVDDRPIMNAVKYRVVSCRVWANRTMASSNTDTNRAGVFAVVDIGDSLLICLRCKLILTPTINRNSRISRNALDADALRRNLLRPDWLPLIATQRNATHYCGTSLRARLDLPRRQAAACRQCEGAWAPACRGR</sequence>
<reference evidence="2 3" key="1">
    <citation type="submission" date="2023-02" db="EMBL/GenBank/DDBJ databases">
        <title>LHISI_Scaffold_Assembly.</title>
        <authorList>
            <person name="Stuart O.P."/>
            <person name="Cleave R."/>
            <person name="Magrath M.J.L."/>
            <person name="Mikheyev A.S."/>
        </authorList>
    </citation>
    <scope>NUCLEOTIDE SEQUENCE [LARGE SCALE GENOMIC DNA]</scope>
    <source>
        <strain evidence="2">Daus_M_001</strain>
        <tissue evidence="2">Leg muscle</tissue>
    </source>
</reference>
<proteinExistence type="predicted"/>
<dbReference type="EMBL" id="JARBHB010000013">
    <property type="protein sequence ID" value="KAJ8870207.1"/>
    <property type="molecule type" value="Genomic_DNA"/>
</dbReference>
<protein>
    <submittedName>
        <fullName evidence="2">Uncharacterized protein</fullName>
    </submittedName>
</protein>
<feature type="compositionally biased region" description="Basic and acidic residues" evidence="1">
    <location>
        <begin position="1"/>
        <end position="10"/>
    </location>
</feature>
<feature type="region of interest" description="Disordered" evidence="1">
    <location>
        <begin position="68"/>
        <end position="97"/>
    </location>
</feature>
<evidence type="ECO:0000313" key="2">
    <source>
        <dbReference type="EMBL" id="KAJ8870207.1"/>
    </source>
</evidence>
<gene>
    <name evidence="2" type="ORF">PR048_029223</name>
</gene>
<feature type="region of interest" description="Disordered" evidence="1">
    <location>
        <begin position="1"/>
        <end position="34"/>
    </location>
</feature>
<evidence type="ECO:0000256" key="1">
    <source>
        <dbReference type="SAM" id="MobiDB-lite"/>
    </source>
</evidence>
<accession>A0ABQ9GFH3</accession>
<feature type="compositionally biased region" description="Basic and acidic residues" evidence="1">
    <location>
        <begin position="68"/>
        <end position="79"/>
    </location>
</feature>
<comment type="caution">
    <text evidence="2">The sequence shown here is derived from an EMBL/GenBank/DDBJ whole genome shotgun (WGS) entry which is preliminary data.</text>
</comment>
<evidence type="ECO:0000313" key="3">
    <source>
        <dbReference type="Proteomes" id="UP001159363"/>
    </source>
</evidence>
<feature type="compositionally biased region" description="Basic and acidic residues" evidence="1">
    <location>
        <begin position="21"/>
        <end position="33"/>
    </location>
</feature>
<keyword evidence="3" id="KW-1185">Reference proteome</keyword>
<organism evidence="2 3">
    <name type="scientific">Dryococelus australis</name>
    <dbReference type="NCBI Taxonomy" id="614101"/>
    <lineage>
        <taxon>Eukaryota</taxon>
        <taxon>Metazoa</taxon>
        <taxon>Ecdysozoa</taxon>
        <taxon>Arthropoda</taxon>
        <taxon>Hexapoda</taxon>
        <taxon>Insecta</taxon>
        <taxon>Pterygota</taxon>
        <taxon>Neoptera</taxon>
        <taxon>Polyneoptera</taxon>
        <taxon>Phasmatodea</taxon>
        <taxon>Verophasmatodea</taxon>
        <taxon>Anareolatae</taxon>
        <taxon>Phasmatidae</taxon>
        <taxon>Eurycanthinae</taxon>
        <taxon>Dryococelus</taxon>
    </lineage>
</organism>